<sequence>MSKSIEQENKKLKKEVKLLKERVSILEAEIQEYKGTVLNETTIDNQVNPASNGFIKNKESDTSFNKFASPAEKIKLYRSLFKGREDVYAQKFIHSQTGRVGYAPAKLPYWERSKDREYEPFNFNVAERHLKGEKNFVAGLFPITLDDTCYFLAIDLDNKEWEKDVTALREVCAEHTIPICVERSQSGDGAHVWFFFSSDQKASIARKFGTELIKAAMSKRHELDFASFDRLFPNQDTVPKGGFGNLIALPLQKEARKNGNSVFIDEGFEAYPDQWAYLASIQKIPNEELSKYIEILVRENGEQENMGTKKAKNTKISDKDFSATVTVILSNMIYISKKGISSKGLSHLKWMAAFYNPEFYQLQAMRRSTYRVQRIIACHEETAEHIILPRGLKDEIIYLLDTNNVTYRVNDDRNIGKTLPVSFKGELWPQQKEAVSKMLEHDTGILSGSTAFGKTVAALNMITERKVNTLILVNKVSLANQWKKRICEFLEWQGDETEDSFVGQLGGGKKKLSSKIDVALLQSLYRKGEVHECVENYGMVIVDECHHISAFSFESVLKQVNAKYVYGLTATPKRKDGHQPIIHMQCGDIRFQDNAKEQARERPFDHTLVTRFTPLDPTISNEQPVQSVYSQLVENDVRNEMIARDIIDQNKENRYNLVLTERIEHIEKLKDLLADKLKYLFVLTGSKGAKHNRETMEKIENLSDGKPFTILSTGKYIGEGFDEARLDTLFIAMPISWKGRVQQYAGRLHRLHESKEEVRIFDYADIHVPVLERMYQKRLTGYASMGYTINVDGQDDKRQSIFETDTYFDTLKKDMKNAKKEIMISSPSLSKKQIKQFQNKFSSKEANILISTKESSDIKNKNHRESRKIAINKLQKAGYSLLLKENSYHRCVIIDHSIIWYGSIDLLGYSKKEGSFIRIESPVLAKEMEAAVLDNEYEKLD</sequence>
<dbReference type="RefSeq" id="WP_343755748.1">
    <property type="nucleotide sequence ID" value="NZ_BAAACW010000110.1"/>
</dbReference>
<keyword evidence="3" id="KW-0547">Nucleotide-binding</keyword>
<dbReference type="InterPro" id="IPR050742">
    <property type="entry name" value="Helicase_Restrict-Modif_Enz"/>
</dbReference>
<keyword evidence="1" id="KW-0175">Coiled coil</keyword>
<accession>A0ABP3HBR9</accession>
<dbReference type="InterPro" id="IPR006935">
    <property type="entry name" value="Helicase/UvrB_N"/>
</dbReference>
<comment type="caution">
    <text evidence="3">The sequence shown here is derived from an EMBL/GenBank/DDBJ whole genome shotgun (WGS) entry which is preliminary data.</text>
</comment>
<dbReference type="Pfam" id="PF04851">
    <property type="entry name" value="ResIII"/>
    <property type="match status" value="1"/>
</dbReference>
<dbReference type="InterPro" id="IPR027417">
    <property type="entry name" value="P-loop_NTPase"/>
</dbReference>
<feature type="coiled-coil region" evidence="1">
    <location>
        <begin position="2"/>
        <end position="36"/>
    </location>
</feature>
<dbReference type="SUPFAM" id="SSF52540">
    <property type="entry name" value="P-loop containing nucleoside triphosphate hydrolases"/>
    <property type="match status" value="2"/>
</dbReference>
<dbReference type="PROSITE" id="PS51192">
    <property type="entry name" value="HELICASE_ATP_BIND_1"/>
    <property type="match status" value="1"/>
</dbReference>
<organism evidence="3 4">
    <name type="scientific">Alkalibacterium iburiense</name>
    <dbReference type="NCBI Taxonomy" id="290589"/>
    <lineage>
        <taxon>Bacteria</taxon>
        <taxon>Bacillati</taxon>
        <taxon>Bacillota</taxon>
        <taxon>Bacilli</taxon>
        <taxon>Lactobacillales</taxon>
        <taxon>Carnobacteriaceae</taxon>
        <taxon>Alkalibacterium</taxon>
    </lineage>
</organism>
<dbReference type="InterPro" id="IPR054347">
    <property type="entry name" value="TOTE_primase"/>
</dbReference>
<dbReference type="GO" id="GO:0004386">
    <property type="term" value="F:helicase activity"/>
    <property type="evidence" value="ECO:0007669"/>
    <property type="project" value="UniProtKB-KW"/>
</dbReference>
<name>A0ABP3HBR9_9LACT</name>
<dbReference type="CDD" id="cd17926">
    <property type="entry name" value="DEXHc_RE"/>
    <property type="match status" value="1"/>
</dbReference>
<evidence type="ECO:0000313" key="4">
    <source>
        <dbReference type="Proteomes" id="UP001501166"/>
    </source>
</evidence>
<evidence type="ECO:0000313" key="3">
    <source>
        <dbReference type="EMBL" id="GAA0365752.1"/>
    </source>
</evidence>
<evidence type="ECO:0000256" key="1">
    <source>
        <dbReference type="SAM" id="Coils"/>
    </source>
</evidence>
<keyword evidence="3" id="KW-0067">ATP-binding</keyword>
<reference evidence="4" key="1">
    <citation type="journal article" date="2019" name="Int. J. Syst. Evol. Microbiol.">
        <title>The Global Catalogue of Microorganisms (GCM) 10K type strain sequencing project: providing services to taxonomists for standard genome sequencing and annotation.</title>
        <authorList>
            <consortium name="The Broad Institute Genomics Platform"/>
            <consortium name="The Broad Institute Genome Sequencing Center for Infectious Disease"/>
            <person name="Wu L."/>
            <person name="Ma J."/>
        </authorList>
    </citation>
    <scope>NUCLEOTIDE SEQUENCE [LARGE SCALE GENOMIC DNA]</scope>
    <source>
        <strain evidence="4">JCM 12662</strain>
    </source>
</reference>
<dbReference type="InterPro" id="IPR014001">
    <property type="entry name" value="Helicase_ATP-bd"/>
</dbReference>
<dbReference type="Gene3D" id="3.40.50.300">
    <property type="entry name" value="P-loop containing nucleotide triphosphate hydrolases"/>
    <property type="match status" value="2"/>
</dbReference>
<gene>
    <name evidence="3" type="ORF">GCM10008932_17430</name>
</gene>
<dbReference type="SMART" id="SM00487">
    <property type="entry name" value="DEXDc"/>
    <property type="match status" value="1"/>
</dbReference>
<dbReference type="EMBL" id="BAAACW010000110">
    <property type="protein sequence ID" value="GAA0365752.1"/>
    <property type="molecule type" value="Genomic_DNA"/>
</dbReference>
<keyword evidence="3" id="KW-0347">Helicase</keyword>
<dbReference type="PANTHER" id="PTHR47396">
    <property type="entry name" value="TYPE I RESTRICTION ENZYME ECOKI R PROTEIN"/>
    <property type="match status" value="1"/>
</dbReference>
<feature type="domain" description="Helicase ATP-binding" evidence="2">
    <location>
        <begin position="435"/>
        <end position="590"/>
    </location>
</feature>
<keyword evidence="3" id="KW-0378">Hydrolase</keyword>
<evidence type="ECO:0000259" key="2">
    <source>
        <dbReference type="PROSITE" id="PS51192"/>
    </source>
</evidence>
<dbReference type="Proteomes" id="UP001501166">
    <property type="component" value="Unassembled WGS sequence"/>
</dbReference>
<dbReference type="CDD" id="cd09126">
    <property type="entry name" value="PLDc_C_DEXD_like"/>
    <property type="match status" value="1"/>
</dbReference>
<dbReference type="CDD" id="cd18785">
    <property type="entry name" value="SF2_C"/>
    <property type="match status" value="1"/>
</dbReference>
<dbReference type="Pfam" id="PF22548">
    <property type="entry name" value="AEP-TOTE"/>
    <property type="match status" value="1"/>
</dbReference>
<proteinExistence type="predicted"/>
<protein>
    <submittedName>
        <fullName evidence="3">DEAD/DEAH box helicase family protein</fullName>
    </submittedName>
</protein>
<dbReference type="PANTHER" id="PTHR47396:SF1">
    <property type="entry name" value="ATP-DEPENDENT HELICASE IRC3-RELATED"/>
    <property type="match status" value="1"/>
</dbReference>
<keyword evidence="4" id="KW-1185">Reference proteome</keyword>